<evidence type="ECO:0000256" key="1">
    <source>
        <dbReference type="SAM" id="MobiDB-lite"/>
    </source>
</evidence>
<reference evidence="3 4" key="1">
    <citation type="submission" date="2020-04" db="EMBL/GenBank/DDBJ databases">
        <title>Perkinsus olseni comparative genomics.</title>
        <authorList>
            <person name="Bogema D.R."/>
        </authorList>
    </citation>
    <scope>NUCLEOTIDE SEQUENCE [LARGE SCALE GENOMIC DNA]</scope>
    <source>
        <strain evidence="3">00978-12</strain>
    </source>
</reference>
<feature type="region of interest" description="Disordered" evidence="1">
    <location>
        <begin position="395"/>
        <end position="416"/>
    </location>
</feature>
<gene>
    <name evidence="3" type="ORF">FOZ60_008715</name>
</gene>
<dbReference type="CDD" id="cd00167">
    <property type="entry name" value="SANT"/>
    <property type="match status" value="1"/>
</dbReference>
<dbReference type="SUPFAM" id="SSF46689">
    <property type="entry name" value="Homeodomain-like"/>
    <property type="match status" value="1"/>
</dbReference>
<dbReference type="SMART" id="SM00717">
    <property type="entry name" value="SANT"/>
    <property type="match status" value="1"/>
</dbReference>
<dbReference type="Pfam" id="PF00249">
    <property type="entry name" value="Myb_DNA-binding"/>
    <property type="match status" value="1"/>
</dbReference>
<comment type="caution">
    <text evidence="3">The sequence shown here is derived from an EMBL/GenBank/DDBJ whole genome shotgun (WGS) entry which is preliminary data.</text>
</comment>
<dbReference type="AlphaFoldDB" id="A0A7J6PDH0"/>
<proteinExistence type="predicted"/>
<dbReference type="Gene3D" id="1.10.10.60">
    <property type="entry name" value="Homeodomain-like"/>
    <property type="match status" value="1"/>
</dbReference>
<feature type="domain" description="Myb-like" evidence="2">
    <location>
        <begin position="139"/>
        <end position="181"/>
    </location>
</feature>
<dbReference type="Proteomes" id="UP000541610">
    <property type="component" value="Unassembled WGS sequence"/>
</dbReference>
<name>A0A7J6PDH0_PEROL</name>
<evidence type="ECO:0000259" key="2">
    <source>
        <dbReference type="PROSITE" id="PS50090"/>
    </source>
</evidence>
<accession>A0A7J6PDH0</accession>
<feature type="compositionally biased region" description="Basic residues" evidence="1">
    <location>
        <begin position="111"/>
        <end position="121"/>
    </location>
</feature>
<evidence type="ECO:0000313" key="4">
    <source>
        <dbReference type="Proteomes" id="UP000541610"/>
    </source>
</evidence>
<protein>
    <recommendedName>
        <fullName evidence="2">Myb-like domain-containing protein</fullName>
    </recommendedName>
</protein>
<organism evidence="3 4">
    <name type="scientific">Perkinsus olseni</name>
    <name type="common">Perkinsus atlanticus</name>
    <dbReference type="NCBI Taxonomy" id="32597"/>
    <lineage>
        <taxon>Eukaryota</taxon>
        <taxon>Sar</taxon>
        <taxon>Alveolata</taxon>
        <taxon>Perkinsozoa</taxon>
        <taxon>Perkinsea</taxon>
        <taxon>Perkinsida</taxon>
        <taxon>Perkinsidae</taxon>
        <taxon>Perkinsus</taxon>
    </lineage>
</organism>
<feature type="compositionally biased region" description="Basic and acidic residues" evidence="1">
    <location>
        <begin position="285"/>
        <end position="297"/>
    </location>
</feature>
<dbReference type="OrthoDB" id="118550at2759"/>
<dbReference type="InterPro" id="IPR009057">
    <property type="entry name" value="Homeodomain-like_sf"/>
</dbReference>
<dbReference type="PROSITE" id="PS50090">
    <property type="entry name" value="MYB_LIKE"/>
    <property type="match status" value="1"/>
</dbReference>
<sequence length="416" mass="47138">MPSQRKLLVTRGGSIVRLRGRFDRAMAESACGAATDETKERPPRRVMELFEDGLPWDRWKCILRFHNDDHISKDLLSVTDLGVLVGEDILKLDASMEEEKSNGASAVGKNPRPKAKGKARREHSAEPQEVEVQSLDDGWTKEEIERLYKAVDNEGHITDGFWKRVARGVGTKTARECSRRYCRGGKKSPAPHRNKPVEAKTKLRSDDVDMGVDDRGTDIVFKKDGVRRFKAIQQFMKDHQFTDKEEDLLMDGLAAGDPGNLPLSDSDSDVSWDMDDIKIGGTPKAEPKRAPARRDSLDSVSSLNDKSEYDPFTYAQPFEQRVDPTSYTLCQTLHRQRQALLEGQRNKDLGLDIGHIKHPLPSQPIIAEEDEDGEEGLVEALEKIDHRNRLERQREKYINSDGELDEDFFSDDQEVI</sequence>
<dbReference type="EMBL" id="JABANP010000035">
    <property type="protein sequence ID" value="KAF4694233.1"/>
    <property type="molecule type" value="Genomic_DNA"/>
</dbReference>
<feature type="compositionally biased region" description="Acidic residues" evidence="1">
    <location>
        <begin position="402"/>
        <end position="416"/>
    </location>
</feature>
<feature type="region of interest" description="Disordered" evidence="1">
    <location>
        <begin position="259"/>
        <end position="310"/>
    </location>
</feature>
<feature type="region of interest" description="Disordered" evidence="1">
    <location>
        <begin position="98"/>
        <end position="136"/>
    </location>
</feature>
<evidence type="ECO:0000313" key="3">
    <source>
        <dbReference type="EMBL" id="KAF4694233.1"/>
    </source>
</evidence>
<dbReference type="InterPro" id="IPR001005">
    <property type="entry name" value="SANT/Myb"/>
</dbReference>